<dbReference type="SUPFAM" id="SSF51905">
    <property type="entry name" value="FAD/NAD(P)-binding domain"/>
    <property type="match status" value="1"/>
</dbReference>
<evidence type="ECO:0000256" key="2">
    <source>
        <dbReference type="ARBA" id="ARBA00010790"/>
    </source>
</evidence>
<comment type="caution">
    <text evidence="8">The sequence shown here is derived from an EMBL/GenBank/DDBJ whole genome shotgun (WGS) entry which is preliminary data.</text>
</comment>
<dbReference type="PANTHER" id="PTHR11552:SF147">
    <property type="entry name" value="CHOLINE DEHYDROGENASE, MITOCHONDRIAL"/>
    <property type="match status" value="1"/>
</dbReference>
<evidence type="ECO:0000256" key="4">
    <source>
        <dbReference type="ARBA" id="ARBA00022827"/>
    </source>
</evidence>
<dbReference type="PROSITE" id="PS51257">
    <property type="entry name" value="PROKAR_LIPOPROTEIN"/>
    <property type="match status" value="1"/>
</dbReference>
<gene>
    <name evidence="8" type="ORF">RM533_04185</name>
</gene>
<dbReference type="Pfam" id="PF05199">
    <property type="entry name" value="GMC_oxred_C"/>
    <property type="match status" value="1"/>
</dbReference>
<dbReference type="PROSITE" id="PS00623">
    <property type="entry name" value="GMC_OXRED_1"/>
    <property type="match status" value="1"/>
</dbReference>
<dbReference type="InterPro" id="IPR012132">
    <property type="entry name" value="GMC_OxRdtase"/>
</dbReference>
<accession>A0ABU2ZFK1</accession>
<dbReference type="EMBL" id="JAVRHS010000002">
    <property type="protein sequence ID" value="MDT0575380.1"/>
    <property type="molecule type" value="Genomic_DNA"/>
</dbReference>
<dbReference type="SUPFAM" id="SSF54373">
    <property type="entry name" value="FAD-linked reductases, C-terminal domain"/>
    <property type="match status" value="1"/>
</dbReference>
<keyword evidence="8" id="KW-0560">Oxidoreductase</keyword>
<dbReference type="Pfam" id="PF00732">
    <property type="entry name" value="GMC_oxred_N"/>
    <property type="match status" value="1"/>
</dbReference>
<evidence type="ECO:0000256" key="3">
    <source>
        <dbReference type="ARBA" id="ARBA00022630"/>
    </source>
</evidence>
<dbReference type="Gene3D" id="3.30.560.10">
    <property type="entry name" value="Glucose Oxidase, domain 3"/>
    <property type="match status" value="1"/>
</dbReference>
<dbReference type="InterPro" id="IPR007867">
    <property type="entry name" value="GMC_OxRtase_C"/>
</dbReference>
<dbReference type="GO" id="GO:0008812">
    <property type="term" value="F:choline dehydrogenase activity"/>
    <property type="evidence" value="ECO:0007669"/>
    <property type="project" value="UniProtKB-EC"/>
</dbReference>
<dbReference type="InterPro" id="IPR036188">
    <property type="entry name" value="FAD/NAD-bd_sf"/>
</dbReference>
<organism evidence="8 9">
    <name type="scientific">Croceicoccus esteveae</name>
    <dbReference type="NCBI Taxonomy" id="3075597"/>
    <lineage>
        <taxon>Bacteria</taxon>
        <taxon>Pseudomonadati</taxon>
        <taxon>Pseudomonadota</taxon>
        <taxon>Alphaproteobacteria</taxon>
        <taxon>Sphingomonadales</taxon>
        <taxon>Erythrobacteraceae</taxon>
        <taxon>Croceicoccus</taxon>
    </lineage>
</organism>
<comment type="similarity">
    <text evidence="2 5">Belongs to the GMC oxidoreductase family.</text>
</comment>
<dbReference type="PROSITE" id="PS00624">
    <property type="entry name" value="GMC_OXRED_2"/>
    <property type="match status" value="1"/>
</dbReference>
<keyword evidence="4 5" id="KW-0274">FAD</keyword>
<evidence type="ECO:0000313" key="8">
    <source>
        <dbReference type="EMBL" id="MDT0575380.1"/>
    </source>
</evidence>
<evidence type="ECO:0000313" key="9">
    <source>
        <dbReference type="Proteomes" id="UP001259803"/>
    </source>
</evidence>
<dbReference type="Gene3D" id="3.50.50.60">
    <property type="entry name" value="FAD/NAD(P)-binding domain"/>
    <property type="match status" value="1"/>
</dbReference>
<name>A0ABU2ZFK1_9SPHN</name>
<protein>
    <submittedName>
        <fullName evidence="8">Choline dehydrogenase</fullName>
        <ecNumber evidence="8">1.1.99.1</ecNumber>
    </submittedName>
</protein>
<evidence type="ECO:0000259" key="7">
    <source>
        <dbReference type="PROSITE" id="PS00624"/>
    </source>
</evidence>
<keyword evidence="9" id="KW-1185">Reference proteome</keyword>
<proteinExistence type="inferred from homology"/>
<dbReference type="EC" id="1.1.99.1" evidence="8"/>
<dbReference type="InterPro" id="IPR000172">
    <property type="entry name" value="GMC_OxRdtase_N"/>
</dbReference>
<dbReference type="PANTHER" id="PTHR11552">
    <property type="entry name" value="GLUCOSE-METHANOL-CHOLINE GMC OXIDOREDUCTASE"/>
    <property type="match status" value="1"/>
</dbReference>
<dbReference type="Proteomes" id="UP001259803">
    <property type="component" value="Unassembled WGS sequence"/>
</dbReference>
<keyword evidence="3 5" id="KW-0285">Flavoprotein</keyword>
<evidence type="ECO:0000256" key="1">
    <source>
        <dbReference type="ARBA" id="ARBA00001974"/>
    </source>
</evidence>
<evidence type="ECO:0000259" key="6">
    <source>
        <dbReference type="PROSITE" id="PS00623"/>
    </source>
</evidence>
<feature type="domain" description="Glucose-methanol-choline oxidoreductase N-terminal" evidence="6">
    <location>
        <begin position="91"/>
        <end position="114"/>
    </location>
</feature>
<dbReference type="NCBIfam" id="NF002550">
    <property type="entry name" value="PRK02106.1"/>
    <property type="match status" value="1"/>
</dbReference>
<dbReference type="RefSeq" id="WP_311339948.1">
    <property type="nucleotide sequence ID" value="NZ_JAVRHS010000002.1"/>
</dbReference>
<sequence>MIRTGSPAPPDAADYIIIGAGSAGCVLANRLSADGRHKVVLLEAGGRNTGLLNTMPAGMAVLLRKANPSNWAFQSEPVSSLHGRTAYIPRGKGWGGSSSINGMLYVRGNAADYDQWAQMGLDGWSYDDVLPFFRRSEDGPPADELSEASRYHGQGGELAVRFGQSRDPVYKAFLDAGQEAGYPVTPDFNGRSQLGFGRYQLNIENGRRAGTLRAFLRPALGRGNLVATTGVHVTRIVLTQGRARAVEYRRAGDTVAQRIEARREIILCAGTMQSPQILNLSGIGDPDDLAAVGLAPAVALPGVGRNLQDHVDIAVTYRSRLPLLWSRTKGWRSAMIGLRYLARRDGPGAENALEAGAFLCSRPGLDRPDLQVQFIPGIMSNDGAKEMIAEDGFTLDMIALHPESRGRVSLQSADPMTAPRIEPNHLSTPGDLAVLRRAVGIARQLASQSALDPWRTTERSPGATVHDPDELDDWLRHNASTIYHPVGTCAMGARSSQSSVVDADLRVIGVAGLRVADASVMPTIVSGNTNAATMMIAEKAAGMILKDM</sequence>
<feature type="domain" description="Glucose-methanol-choline oxidoreductase N-terminal" evidence="7">
    <location>
        <begin position="270"/>
        <end position="284"/>
    </location>
</feature>
<comment type="cofactor">
    <cofactor evidence="1">
        <name>FAD</name>
        <dbReference type="ChEBI" id="CHEBI:57692"/>
    </cofactor>
</comment>
<reference evidence="8 9" key="1">
    <citation type="submission" date="2023-09" db="EMBL/GenBank/DDBJ databases">
        <authorList>
            <person name="Rey-Velasco X."/>
        </authorList>
    </citation>
    <scope>NUCLEOTIDE SEQUENCE [LARGE SCALE GENOMIC DNA]</scope>
    <source>
        <strain evidence="8 9">F390</strain>
    </source>
</reference>
<dbReference type="PIRSF" id="PIRSF000137">
    <property type="entry name" value="Alcohol_oxidase"/>
    <property type="match status" value="1"/>
</dbReference>
<evidence type="ECO:0000256" key="5">
    <source>
        <dbReference type="RuleBase" id="RU003968"/>
    </source>
</evidence>